<dbReference type="CDD" id="cd00130">
    <property type="entry name" value="PAS"/>
    <property type="match status" value="1"/>
</dbReference>
<dbReference type="InterPro" id="IPR029787">
    <property type="entry name" value="Nucleotide_cyclase"/>
</dbReference>
<evidence type="ECO:0000256" key="3">
    <source>
        <dbReference type="ARBA" id="ARBA00022475"/>
    </source>
</evidence>
<dbReference type="CDD" id="cd01949">
    <property type="entry name" value="GGDEF"/>
    <property type="match status" value="1"/>
</dbReference>
<dbReference type="GO" id="GO:0005886">
    <property type="term" value="C:plasma membrane"/>
    <property type="evidence" value="ECO:0007669"/>
    <property type="project" value="UniProtKB-SubCell"/>
</dbReference>
<evidence type="ECO:0000259" key="9">
    <source>
        <dbReference type="PROSITE" id="PS50113"/>
    </source>
</evidence>
<dbReference type="NCBIfam" id="TIGR00254">
    <property type="entry name" value="GGDEF"/>
    <property type="match status" value="1"/>
</dbReference>
<dbReference type="InterPro" id="IPR001610">
    <property type="entry name" value="PAC"/>
</dbReference>
<dbReference type="SUPFAM" id="SSF55785">
    <property type="entry name" value="PYP-like sensor domain (PAS domain)"/>
    <property type="match status" value="1"/>
</dbReference>
<dbReference type="InterPro" id="IPR052155">
    <property type="entry name" value="Biofilm_reg_signaling"/>
</dbReference>
<dbReference type="PANTHER" id="PTHR44757:SF2">
    <property type="entry name" value="BIOFILM ARCHITECTURE MAINTENANCE PROTEIN MBAA"/>
    <property type="match status" value="1"/>
</dbReference>
<dbReference type="InterPro" id="IPR000700">
    <property type="entry name" value="PAS-assoc_C"/>
</dbReference>
<name>A0AAU7KP39_9GAMM</name>
<dbReference type="PROSITE" id="PS50887">
    <property type="entry name" value="GGDEF"/>
    <property type="match status" value="1"/>
</dbReference>
<accession>A0AAU7KP39</accession>
<evidence type="ECO:0000256" key="2">
    <source>
        <dbReference type="ARBA" id="ARBA00004651"/>
    </source>
</evidence>
<evidence type="ECO:0000256" key="1">
    <source>
        <dbReference type="ARBA" id="ARBA00001946"/>
    </source>
</evidence>
<dbReference type="CDD" id="cd12914">
    <property type="entry name" value="PDC1_DGC_like"/>
    <property type="match status" value="1"/>
</dbReference>
<evidence type="ECO:0000256" key="6">
    <source>
        <dbReference type="ARBA" id="ARBA00023136"/>
    </source>
</evidence>
<dbReference type="GO" id="GO:0052621">
    <property type="term" value="F:diguanylate cyclase activity"/>
    <property type="evidence" value="ECO:0007669"/>
    <property type="project" value="UniProtKB-EC"/>
</dbReference>
<feature type="domain" description="PAS" evidence="8">
    <location>
        <begin position="351"/>
        <end position="387"/>
    </location>
</feature>
<evidence type="ECO:0000259" key="8">
    <source>
        <dbReference type="PROSITE" id="PS50112"/>
    </source>
</evidence>
<gene>
    <name evidence="11" type="ORF">NFG58_04580</name>
</gene>
<dbReference type="PROSITE" id="PS50112">
    <property type="entry name" value="PAS"/>
    <property type="match status" value="1"/>
</dbReference>
<dbReference type="PROSITE" id="PS50113">
    <property type="entry name" value="PAC"/>
    <property type="match status" value="1"/>
</dbReference>
<keyword evidence="11" id="KW-0808">Transferase</keyword>
<dbReference type="EC" id="2.7.7.65" evidence="11"/>
<reference evidence="11" key="1">
    <citation type="submission" date="2022-06" db="EMBL/GenBank/DDBJ databases">
        <title>A novel DMS-producing enzyme.</title>
        <authorList>
            <person name="Zhang Y."/>
        </authorList>
    </citation>
    <scope>NUCLEOTIDE SEQUENCE</scope>
    <source>
        <strain evidence="11">RT37</strain>
    </source>
</reference>
<dbReference type="InterPro" id="IPR000014">
    <property type="entry name" value="PAS"/>
</dbReference>
<dbReference type="SUPFAM" id="SSF55073">
    <property type="entry name" value="Nucleotide cyclase"/>
    <property type="match status" value="1"/>
</dbReference>
<evidence type="ECO:0000259" key="10">
    <source>
        <dbReference type="PROSITE" id="PS50887"/>
    </source>
</evidence>
<dbReference type="CDD" id="cd18774">
    <property type="entry name" value="PDC2_HK_sensor"/>
    <property type="match status" value="1"/>
</dbReference>
<dbReference type="InterPro" id="IPR033479">
    <property type="entry name" value="dCache_1"/>
</dbReference>
<dbReference type="Gene3D" id="3.30.450.20">
    <property type="entry name" value="PAS domain"/>
    <property type="match status" value="2"/>
</dbReference>
<dbReference type="SMART" id="SM00267">
    <property type="entry name" value="GGDEF"/>
    <property type="match status" value="1"/>
</dbReference>
<evidence type="ECO:0000256" key="5">
    <source>
        <dbReference type="ARBA" id="ARBA00022989"/>
    </source>
</evidence>
<protein>
    <submittedName>
        <fullName evidence="11">Diguanylate cyclase</fullName>
        <ecNumber evidence="11">2.7.7.65</ecNumber>
    </submittedName>
</protein>
<keyword evidence="3" id="KW-1003">Cell membrane</keyword>
<dbReference type="Pfam" id="PF02743">
    <property type="entry name" value="dCache_1"/>
    <property type="match status" value="1"/>
</dbReference>
<dbReference type="Gene3D" id="3.30.70.270">
    <property type="match status" value="1"/>
</dbReference>
<evidence type="ECO:0000256" key="7">
    <source>
        <dbReference type="SAM" id="Phobius"/>
    </source>
</evidence>
<dbReference type="SMART" id="SM00086">
    <property type="entry name" value="PAC"/>
    <property type="match status" value="1"/>
</dbReference>
<feature type="domain" description="PAC" evidence="9">
    <location>
        <begin position="424"/>
        <end position="475"/>
    </location>
</feature>
<keyword evidence="4 7" id="KW-0812">Transmembrane</keyword>
<dbReference type="InterPro" id="IPR000160">
    <property type="entry name" value="GGDEF_dom"/>
</dbReference>
<dbReference type="AlphaFoldDB" id="A0AAU7KP39"/>
<proteinExistence type="predicted"/>
<comment type="cofactor">
    <cofactor evidence="1">
        <name>Mg(2+)</name>
        <dbReference type="ChEBI" id="CHEBI:18420"/>
    </cofactor>
</comment>
<keyword evidence="11" id="KW-0548">Nucleotidyltransferase</keyword>
<dbReference type="NCBIfam" id="TIGR00229">
    <property type="entry name" value="sensory_box"/>
    <property type="match status" value="1"/>
</dbReference>
<feature type="domain" description="GGDEF" evidence="10">
    <location>
        <begin position="507"/>
        <end position="640"/>
    </location>
</feature>
<dbReference type="EMBL" id="CP098827">
    <property type="protein sequence ID" value="XBO73120.1"/>
    <property type="molecule type" value="Genomic_DNA"/>
</dbReference>
<evidence type="ECO:0000256" key="4">
    <source>
        <dbReference type="ARBA" id="ARBA00022692"/>
    </source>
</evidence>
<evidence type="ECO:0000313" key="11">
    <source>
        <dbReference type="EMBL" id="XBO73120.1"/>
    </source>
</evidence>
<organism evidence="11">
    <name type="scientific">Halomonas sp. RT37</name>
    <dbReference type="NCBI Taxonomy" id="2950872"/>
    <lineage>
        <taxon>Bacteria</taxon>
        <taxon>Pseudomonadati</taxon>
        <taxon>Pseudomonadota</taxon>
        <taxon>Gammaproteobacteria</taxon>
        <taxon>Oceanospirillales</taxon>
        <taxon>Halomonadaceae</taxon>
        <taxon>Halomonas</taxon>
    </lineage>
</organism>
<keyword evidence="6 7" id="KW-0472">Membrane</keyword>
<sequence length="642" mass="71698">MTGLAMTWVVVVTILLAWGWYTGKDLVREVNFSHLRYETHLIADEVTEEIETRLAMLERVASRHPSGALLDPGGGVLKDNSVLLELFDGLVVFDGDGKVVTDWPVTPGREGLDISDREYFSFLREVGRPYVSDPIYGRITGLPLVLMLVPLKGDDGRFMGALGGVVEVHSGGIFRRLSRVRLGGEGYAAVFSASGQVLYHPDRRRVMGTLGDLSHNPALDLALDGWEGERYGPTVNGEMTFQAYRQVWPADWIVGVFLPEGQVLAPLWGLLKRLSWVGVGIALLLLPLLGWMVWLLLRPLYQLQSQIAQVGKGLRGRVSLGTEMKELTQVAEAFNAVEVERNRALNDLRGRQAFLDSVLASSPVGMFVTDTQGRITYMNDALAQLTGRTMKGQDRYGWVQAIHAEDRDAAIELWRYSMASGKDFLRQYRYWRADGELLWLEVHASQVAIDTEVIGFVGTVKDITARRQQEAIRQWEAEHDPLTGLLNRRGFERRLEEAMADWRKLAKPSVLMLFDLDRFKPINDEGGHPLGDEMLRRIAREVGRCVRSSDHVARQGGDEFAVLLPSCTLAQAQRIGEAILAVINDTCVVHEGREYHVTTSLGITEFREGDADIHAPIERADAASYAAKRQGRNRLVVDESEA</sequence>
<dbReference type="FunFam" id="3.30.70.270:FF:000001">
    <property type="entry name" value="Diguanylate cyclase domain protein"/>
    <property type="match status" value="1"/>
</dbReference>
<dbReference type="PANTHER" id="PTHR44757">
    <property type="entry name" value="DIGUANYLATE CYCLASE DGCP"/>
    <property type="match status" value="1"/>
</dbReference>
<dbReference type="InterPro" id="IPR043128">
    <property type="entry name" value="Rev_trsase/Diguanyl_cyclase"/>
</dbReference>
<dbReference type="InterPro" id="IPR035965">
    <property type="entry name" value="PAS-like_dom_sf"/>
</dbReference>
<dbReference type="Pfam" id="PF00990">
    <property type="entry name" value="GGDEF"/>
    <property type="match status" value="1"/>
</dbReference>
<dbReference type="Pfam" id="PF13426">
    <property type="entry name" value="PAS_9"/>
    <property type="match status" value="1"/>
</dbReference>
<comment type="subcellular location">
    <subcellularLocation>
        <location evidence="2">Cell membrane</location>
        <topology evidence="2">Multi-pass membrane protein</topology>
    </subcellularLocation>
</comment>
<dbReference type="SMART" id="SM00091">
    <property type="entry name" value="PAS"/>
    <property type="match status" value="1"/>
</dbReference>
<keyword evidence="5 7" id="KW-1133">Transmembrane helix</keyword>
<feature type="transmembrane region" description="Helical" evidence="7">
    <location>
        <begin position="274"/>
        <end position="297"/>
    </location>
</feature>